<evidence type="ECO:0000256" key="1">
    <source>
        <dbReference type="ARBA" id="ARBA00004273"/>
    </source>
</evidence>
<dbReference type="InterPro" id="IPR007379">
    <property type="entry name" value="Tim44-like_dom"/>
</dbReference>
<keyword evidence="5" id="KW-0496">Mitochondrion</keyword>
<evidence type="ECO:0000313" key="9">
    <source>
        <dbReference type="Proteomes" id="UP000728185"/>
    </source>
</evidence>
<name>A0A8E0VHW7_9TREM</name>
<protein>
    <submittedName>
        <fullName evidence="8">Mitochondrial import inner membrane translocase subunit TIM44</fullName>
    </submittedName>
</protein>
<evidence type="ECO:0000256" key="3">
    <source>
        <dbReference type="ARBA" id="ARBA00022792"/>
    </source>
</evidence>
<reference evidence="8" key="1">
    <citation type="submission" date="2019-05" db="EMBL/GenBank/DDBJ databases">
        <title>Annotation for the trematode Fasciolopsis buski.</title>
        <authorList>
            <person name="Choi Y.-J."/>
        </authorList>
    </citation>
    <scope>NUCLEOTIDE SEQUENCE</scope>
    <source>
        <strain evidence="8">HT</strain>
        <tissue evidence="8">Whole worm</tissue>
    </source>
</reference>
<comment type="subcellular location">
    <subcellularLocation>
        <location evidence="1">Mitochondrion inner membrane</location>
    </subcellularLocation>
</comment>
<comment type="caution">
    <text evidence="8">The sequence shown here is derived from an EMBL/GenBank/DDBJ whole genome shotgun (WGS) entry which is preliminary data.</text>
</comment>
<evidence type="ECO:0000313" key="8">
    <source>
        <dbReference type="EMBL" id="KAA0194639.1"/>
    </source>
</evidence>
<dbReference type="Proteomes" id="UP000728185">
    <property type="component" value="Unassembled WGS sequence"/>
</dbReference>
<dbReference type="AlphaFoldDB" id="A0A8E0VHW7"/>
<dbReference type="SMART" id="SM00978">
    <property type="entry name" value="Tim44"/>
    <property type="match status" value="1"/>
</dbReference>
<dbReference type="EMBL" id="LUCM01004224">
    <property type="protein sequence ID" value="KAA0194639.1"/>
    <property type="molecule type" value="Genomic_DNA"/>
</dbReference>
<dbReference type="InterPro" id="IPR032710">
    <property type="entry name" value="NTF2-like_dom_sf"/>
</dbReference>
<dbReference type="GO" id="GO:0051087">
    <property type="term" value="F:protein-folding chaperone binding"/>
    <property type="evidence" value="ECO:0007669"/>
    <property type="project" value="TreeGrafter"/>
</dbReference>
<dbReference type="PANTHER" id="PTHR10721">
    <property type="entry name" value="MITOCHONDRIAL IMPORT INNER MEMBRANE TRANSLOCASE SUBUNIT TIM44"/>
    <property type="match status" value="1"/>
</dbReference>
<evidence type="ECO:0000256" key="4">
    <source>
        <dbReference type="ARBA" id="ARBA00022946"/>
    </source>
</evidence>
<sequence length="111" mass="12769">MKSNNELQTVLDEITKMDSNFDTESFIRFCRFLVIPNVLEAIVRCDLKILKDWCYEAPFNVLATPLRQIQEQGLISESRVLDIHNVDVSIASRSTLFSSIDKKKHPGAWLI</sequence>
<evidence type="ECO:0000259" key="7">
    <source>
        <dbReference type="SMART" id="SM00978"/>
    </source>
</evidence>
<gene>
    <name evidence="8" type="ORF">FBUS_11503</name>
</gene>
<dbReference type="GO" id="GO:0030150">
    <property type="term" value="P:protein import into mitochondrial matrix"/>
    <property type="evidence" value="ECO:0007669"/>
    <property type="project" value="TreeGrafter"/>
</dbReference>
<keyword evidence="3" id="KW-0999">Mitochondrion inner membrane</keyword>
<keyword evidence="6" id="KW-0472">Membrane</keyword>
<feature type="domain" description="Tim44-like" evidence="7">
    <location>
        <begin position="7"/>
        <end position="111"/>
    </location>
</feature>
<dbReference type="PANTHER" id="PTHR10721:SF1">
    <property type="entry name" value="MITOCHONDRIAL IMPORT INNER MEMBRANE TRANSLOCASE SUBUNIT TIM44"/>
    <property type="match status" value="1"/>
</dbReference>
<proteinExistence type="inferred from homology"/>
<evidence type="ECO:0000256" key="6">
    <source>
        <dbReference type="ARBA" id="ARBA00023136"/>
    </source>
</evidence>
<dbReference type="InterPro" id="IPR039544">
    <property type="entry name" value="Tim44-like"/>
</dbReference>
<dbReference type="Gene3D" id="3.10.450.240">
    <property type="match status" value="1"/>
</dbReference>
<dbReference type="Pfam" id="PF04280">
    <property type="entry name" value="Tim44"/>
    <property type="match status" value="1"/>
</dbReference>
<keyword evidence="9" id="KW-1185">Reference proteome</keyword>
<dbReference type="OrthoDB" id="10265990at2759"/>
<keyword evidence="4" id="KW-0809">Transit peptide</keyword>
<evidence type="ECO:0000256" key="5">
    <source>
        <dbReference type="ARBA" id="ARBA00023128"/>
    </source>
</evidence>
<organism evidence="8 9">
    <name type="scientific">Fasciolopsis buskii</name>
    <dbReference type="NCBI Taxonomy" id="27845"/>
    <lineage>
        <taxon>Eukaryota</taxon>
        <taxon>Metazoa</taxon>
        <taxon>Spiralia</taxon>
        <taxon>Lophotrochozoa</taxon>
        <taxon>Platyhelminthes</taxon>
        <taxon>Trematoda</taxon>
        <taxon>Digenea</taxon>
        <taxon>Plagiorchiida</taxon>
        <taxon>Echinostomata</taxon>
        <taxon>Echinostomatoidea</taxon>
        <taxon>Fasciolidae</taxon>
        <taxon>Fasciolopsis</taxon>
    </lineage>
</organism>
<dbReference type="SUPFAM" id="SSF54427">
    <property type="entry name" value="NTF2-like"/>
    <property type="match status" value="1"/>
</dbReference>
<accession>A0A8E0VHW7</accession>
<comment type="similarity">
    <text evidence="2">Belongs to the Tim44 family.</text>
</comment>
<evidence type="ECO:0000256" key="2">
    <source>
        <dbReference type="ARBA" id="ARBA00009597"/>
    </source>
</evidence>
<dbReference type="GO" id="GO:0005743">
    <property type="term" value="C:mitochondrial inner membrane"/>
    <property type="evidence" value="ECO:0007669"/>
    <property type="project" value="UniProtKB-SubCell"/>
</dbReference>